<evidence type="ECO:0000256" key="1">
    <source>
        <dbReference type="SAM" id="MobiDB-lite"/>
    </source>
</evidence>
<dbReference type="Proteomes" id="UP000604046">
    <property type="component" value="Unassembled WGS sequence"/>
</dbReference>
<evidence type="ECO:0000313" key="2">
    <source>
        <dbReference type="EMBL" id="CAE7428632.1"/>
    </source>
</evidence>
<keyword evidence="3" id="KW-1185">Reference proteome</keyword>
<name>A0A812R920_9DINO</name>
<evidence type="ECO:0000313" key="3">
    <source>
        <dbReference type="Proteomes" id="UP000604046"/>
    </source>
</evidence>
<sequence length="164" mass="17889">MEVDGDATPCSNASQCSHEMLSMQPGCMHLWCPVSDTATVGGGFGRSLKKIFALAETLPDATLVGQAVNQFIFRSSEFLSDGAATDATGSRRLSGPSDADAAEMQSPRSEMTTPGLMSLPKKTFAKDMELEEIQHRSMAEESWRRAKRWMTAALRWPKLEMAPS</sequence>
<accession>A0A812R920</accession>
<feature type="region of interest" description="Disordered" evidence="1">
    <location>
        <begin position="82"/>
        <end position="117"/>
    </location>
</feature>
<dbReference type="AlphaFoldDB" id="A0A812R920"/>
<protein>
    <submittedName>
        <fullName evidence="2">Uncharacterized protein</fullName>
    </submittedName>
</protein>
<comment type="caution">
    <text evidence="2">The sequence shown here is derived from an EMBL/GenBank/DDBJ whole genome shotgun (WGS) entry which is preliminary data.</text>
</comment>
<dbReference type="EMBL" id="CAJNDS010002317">
    <property type="protein sequence ID" value="CAE7428632.1"/>
    <property type="molecule type" value="Genomic_DNA"/>
</dbReference>
<organism evidence="2 3">
    <name type="scientific">Symbiodinium natans</name>
    <dbReference type="NCBI Taxonomy" id="878477"/>
    <lineage>
        <taxon>Eukaryota</taxon>
        <taxon>Sar</taxon>
        <taxon>Alveolata</taxon>
        <taxon>Dinophyceae</taxon>
        <taxon>Suessiales</taxon>
        <taxon>Symbiodiniaceae</taxon>
        <taxon>Symbiodinium</taxon>
    </lineage>
</organism>
<gene>
    <name evidence="2" type="ORF">SNAT2548_LOCUS23304</name>
</gene>
<reference evidence="2" key="1">
    <citation type="submission" date="2021-02" db="EMBL/GenBank/DDBJ databases">
        <authorList>
            <person name="Dougan E. K."/>
            <person name="Rhodes N."/>
            <person name="Thang M."/>
            <person name="Chan C."/>
        </authorList>
    </citation>
    <scope>NUCLEOTIDE SEQUENCE</scope>
</reference>
<proteinExistence type="predicted"/>